<sequence>MATTPEEISREYSPVHFEELRQSGYASSAEGSGEAPKRRRTSPRALILSTDLAVLVLSLGHLVLLILLMCYKGRPVDASYGSFQTALTTIGPIFPMVFAFIVSRFLYHAARHRLENGASLGVLEQLMGSRTVGSAVGIHFELCTFNMLGLLILFVWAFSPIGGQSFPRVLHITYPPANTSLFYMNTLNRKYEFGDIPSVSASYISAFFSSYFLQAGPRDLWGNVKIPLLDTSDSDGWHDIDHDTTTYSAFIGLPISNVSVGNSTFEIESIYLELNCDPVTSHKLDKNAHSFSEAETPISALELNYTNTLDGILLPAVRDSIKTLRGMEYGKKQHPFVNGSWYGFQQAEHGRWNIALNRFVNRFWFGAYKTRYAMNRGQGDSFTFHNMGVFENETTIEAGPTQLLFQVRQNFTVFNQTTKKVEVSSVEVQKAKCLVLQKYIESRVTCSRATPESTADCRVKSQRPSQKPHPPENLSILSHPYFFAHLSKGLPTIVEPSPRDPTLWSISGQRRPPGGILEESDFTRSSASQLSHGLTKLINSYMMVWQAGHSLHPLATVSELDVEEKRNSWTWVHVSAETTHLTKLYSISWPWMTACFASCGVLATCGIMGIILAHRGNSPETLGFVSSIVRDSRYIKIPIDVDHMNGEDLSRMLKCERLRYGYIGTESSGSPQMGIGRETETTRIE</sequence>
<keyword evidence="2" id="KW-0472">Membrane</keyword>
<gene>
    <name evidence="3" type="ORF">CLO192961_LOCUS176411</name>
</gene>
<evidence type="ECO:0000256" key="1">
    <source>
        <dbReference type="SAM" id="MobiDB-lite"/>
    </source>
</evidence>
<dbReference type="Proteomes" id="UP000766486">
    <property type="component" value="Unassembled WGS sequence"/>
</dbReference>
<keyword evidence="2" id="KW-1133">Transmembrane helix</keyword>
<feature type="transmembrane region" description="Helical" evidence="2">
    <location>
        <begin position="136"/>
        <end position="158"/>
    </location>
</feature>
<organism evidence="3 4">
    <name type="scientific">Bionectria ochroleuca</name>
    <name type="common">Gliocladium roseum</name>
    <dbReference type="NCBI Taxonomy" id="29856"/>
    <lineage>
        <taxon>Eukaryota</taxon>
        <taxon>Fungi</taxon>
        <taxon>Dikarya</taxon>
        <taxon>Ascomycota</taxon>
        <taxon>Pezizomycotina</taxon>
        <taxon>Sordariomycetes</taxon>
        <taxon>Hypocreomycetidae</taxon>
        <taxon>Hypocreales</taxon>
        <taxon>Bionectriaceae</taxon>
        <taxon>Clonostachys</taxon>
    </lineage>
</organism>
<protein>
    <submittedName>
        <fullName evidence="3">Uncharacterized protein</fullName>
    </submittedName>
</protein>
<dbReference type="EMBL" id="CABFNS010000741">
    <property type="protein sequence ID" value="VUC25805.1"/>
    <property type="molecule type" value="Genomic_DNA"/>
</dbReference>
<comment type="caution">
    <text evidence="3">The sequence shown here is derived from an EMBL/GenBank/DDBJ whole genome shotgun (WGS) entry which is preliminary data.</text>
</comment>
<evidence type="ECO:0000256" key="2">
    <source>
        <dbReference type="SAM" id="Phobius"/>
    </source>
</evidence>
<feature type="transmembrane region" description="Helical" evidence="2">
    <location>
        <begin position="45"/>
        <end position="69"/>
    </location>
</feature>
<name>A0ABY6U462_BIOOC</name>
<keyword evidence="2" id="KW-0812">Transmembrane</keyword>
<evidence type="ECO:0000313" key="4">
    <source>
        <dbReference type="Proteomes" id="UP000766486"/>
    </source>
</evidence>
<reference evidence="3 4" key="1">
    <citation type="submission" date="2019-06" db="EMBL/GenBank/DDBJ databases">
        <authorList>
            <person name="Broberg M."/>
        </authorList>
    </citation>
    <scope>NUCLEOTIDE SEQUENCE [LARGE SCALE GENOMIC DNA]</scope>
</reference>
<feature type="region of interest" description="Disordered" evidence="1">
    <location>
        <begin position="451"/>
        <end position="472"/>
    </location>
</feature>
<feature type="transmembrane region" description="Helical" evidence="2">
    <location>
        <begin position="89"/>
        <end position="107"/>
    </location>
</feature>
<proteinExistence type="predicted"/>
<evidence type="ECO:0000313" key="3">
    <source>
        <dbReference type="EMBL" id="VUC25805.1"/>
    </source>
</evidence>
<keyword evidence="4" id="KW-1185">Reference proteome</keyword>
<accession>A0ABY6U462</accession>